<dbReference type="GeneID" id="70580303"/>
<feature type="transmembrane region" description="Helical" evidence="1">
    <location>
        <begin position="56"/>
        <end position="77"/>
    </location>
</feature>
<dbReference type="EMBL" id="AP024085">
    <property type="protein sequence ID" value="BCL58151.1"/>
    <property type="molecule type" value="Genomic_DNA"/>
</dbReference>
<evidence type="ECO:0000256" key="1">
    <source>
        <dbReference type="SAM" id="Phobius"/>
    </source>
</evidence>
<dbReference type="Proteomes" id="UP001204814">
    <property type="component" value="Unassembled WGS sequence"/>
</dbReference>
<reference evidence="6" key="3">
    <citation type="submission" date="2020-09" db="EMBL/GenBank/DDBJ databases">
        <title>Complete genome sequencing of Faecalibacillus intestinalis strain 14EGH31.</title>
        <authorList>
            <person name="Sakamoto M."/>
            <person name="Murakami T."/>
            <person name="Mori H."/>
        </authorList>
    </citation>
    <scope>NUCLEOTIDE SEQUENCE [LARGE SCALE GENOMIC DNA]</scope>
    <source>
        <strain evidence="6">14EGH31</strain>
    </source>
</reference>
<dbReference type="KEGG" id="fit:Fi14EGH31_18630"/>
<dbReference type="EMBL" id="PYLQ01000001">
    <property type="protein sequence ID" value="PST43307.1"/>
    <property type="molecule type" value="Genomic_DNA"/>
</dbReference>
<dbReference type="Proteomes" id="UP000593842">
    <property type="component" value="Chromosome"/>
</dbReference>
<dbReference type="EMBL" id="JANGBO010000002">
    <property type="protein sequence ID" value="MCQ5061118.1"/>
    <property type="molecule type" value="Genomic_DNA"/>
</dbReference>
<reference evidence="2" key="2">
    <citation type="journal article" date="2020" name="Microbiol. Resour. Announc.">
        <title>Complete Genome Sequence of Faecalibacillus intestinalis JCM 34082, Isolated from Feces from a Healthy Japanese Female.</title>
        <authorList>
            <person name="Sakamoto M."/>
            <person name="Ikeyama N."/>
            <person name="Toyoda A."/>
            <person name="Murakami T."/>
            <person name="Mori H."/>
            <person name="Ohkuma M."/>
        </authorList>
    </citation>
    <scope>NUCLEOTIDE SEQUENCE</scope>
    <source>
        <strain evidence="2">14EGH31</strain>
    </source>
</reference>
<protein>
    <submittedName>
        <fullName evidence="4">Uncharacterized protein</fullName>
    </submittedName>
</protein>
<accession>A0A2T3G6Y1</accession>
<keyword evidence="1" id="KW-0812">Transmembrane</keyword>
<evidence type="ECO:0000313" key="6">
    <source>
        <dbReference type="Proteomes" id="UP000593842"/>
    </source>
</evidence>
<evidence type="ECO:0000313" key="5">
    <source>
        <dbReference type="Proteomes" id="UP000240974"/>
    </source>
</evidence>
<reference evidence="3" key="4">
    <citation type="submission" date="2022-06" db="EMBL/GenBank/DDBJ databases">
        <title>Isolation of gut microbiota from human fecal samples.</title>
        <authorList>
            <person name="Pamer E.G."/>
            <person name="Barat B."/>
            <person name="Waligurski E."/>
            <person name="Medina S."/>
            <person name="Paddock L."/>
            <person name="Mostad J."/>
        </authorList>
    </citation>
    <scope>NUCLEOTIDE SEQUENCE</scope>
    <source>
        <strain evidence="3">DFI.6.24</strain>
    </source>
</reference>
<dbReference type="Proteomes" id="UP000240974">
    <property type="component" value="Unassembled WGS sequence"/>
</dbReference>
<gene>
    <name evidence="4" type="ORF">C7U54_00930</name>
    <name evidence="2" type="ORF">Fi14EGH31_18630</name>
    <name evidence="3" type="ORF">NE542_04615</name>
</gene>
<keyword evidence="1" id="KW-0472">Membrane</keyword>
<name>A0A2T3G6Y1_9FIRM</name>
<evidence type="ECO:0000313" key="2">
    <source>
        <dbReference type="EMBL" id="BCL58151.1"/>
    </source>
</evidence>
<organism evidence="4 5">
    <name type="scientific">Faecalibacillus intestinalis</name>
    <dbReference type="NCBI Taxonomy" id="1982626"/>
    <lineage>
        <taxon>Bacteria</taxon>
        <taxon>Bacillati</taxon>
        <taxon>Bacillota</taxon>
        <taxon>Erysipelotrichia</taxon>
        <taxon>Erysipelotrichales</taxon>
        <taxon>Coprobacillaceae</taxon>
        <taxon>Faecalibacillus</taxon>
    </lineage>
</organism>
<reference evidence="4 5" key="1">
    <citation type="journal article" date="2019" name="Int. J. Syst. Evol. Microbiol.">
        <title>Faecalibacillus intestinalis gen. nov., sp. nov. and Faecalibacillus faecis sp. nov., isolated from human faeces.</title>
        <authorList>
            <person name="Seo B."/>
            <person name="Jeon K."/>
            <person name="Baek I."/>
            <person name="Lee Y.M."/>
            <person name="Baek K."/>
            <person name="Ko G."/>
        </authorList>
    </citation>
    <scope>NUCLEOTIDE SEQUENCE [LARGE SCALE GENOMIC DNA]</scope>
    <source>
        <strain evidence="4 5">SNUG30099</strain>
    </source>
</reference>
<proteinExistence type="predicted"/>
<evidence type="ECO:0000313" key="4">
    <source>
        <dbReference type="EMBL" id="PST43307.1"/>
    </source>
</evidence>
<dbReference type="AlphaFoldDB" id="A0A2T3G6Y1"/>
<sequence length="242" mass="27117">MARERFSFDDTIEFDKDELKPNNDIHANHTGKFTFDDEVKEKKVAKPKKKKRKLKIWHVVLTLFVVAVVAFFLYIFVFSGNNNGPVYGERCVKLLSVDKNAITQVESQIEQDENIQDVAIKVSCRTIKLTYQLSDNIQVDTAKSLVENSLHTFDDAMGQSKEDGAAWSQLLNKANGRLQYDLEIIVKSNGESDFPLFGTKHAGVDAITYTGQNVKDQASADKAIQRQAEVDAANKAAANNNQ</sequence>
<evidence type="ECO:0000313" key="3">
    <source>
        <dbReference type="EMBL" id="MCQ5061118.1"/>
    </source>
</evidence>
<keyword evidence="5" id="KW-1185">Reference proteome</keyword>
<dbReference type="RefSeq" id="WP_052010904.1">
    <property type="nucleotide sequence ID" value="NZ_AP024085.1"/>
</dbReference>
<keyword evidence="1" id="KW-1133">Transmembrane helix</keyword>